<dbReference type="InterPro" id="IPR031705">
    <property type="entry name" value="Glyco_hydro_36_C"/>
</dbReference>
<dbReference type="EMBL" id="LFND01000002">
    <property type="protein sequence ID" value="KMQ65840.1"/>
    <property type="molecule type" value="Genomic_DNA"/>
</dbReference>
<feature type="active site" description="Nucleophile" evidence="6">
    <location>
        <position position="461"/>
    </location>
</feature>
<keyword evidence="3 5" id="KW-0378">Hydrolase</keyword>
<gene>
    <name evidence="10" type="ORF">ACM46_06300</name>
</gene>
<feature type="binding site" evidence="7">
    <location>
        <begin position="459"/>
        <end position="463"/>
    </location>
    <ligand>
        <name>substrate</name>
    </ligand>
</feature>
<dbReference type="PRINTS" id="PR00743">
    <property type="entry name" value="GLHYDRLASE36"/>
</dbReference>
<accession>A0A0J7LA16</accession>
<dbReference type="Gene3D" id="3.20.20.70">
    <property type="entry name" value="Aldolase class I"/>
    <property type="match status" value="1"/>
</dbReference>
<dbReference type="InterPro" id="IPR038417">
    <property type="entry name" value="Alpga-gal_N_sf"/>
</dbReference>
<dbReference type="InterPro" id="IPR000111">
    <property type="entry name" value="Glyco_hydro_27/36_CS"/>
</dbReference>
<dbReference type="InterPro" id="IPR031704">
    <property type="entry name" value="Glyco_hydro_36_N"/>
</dbReference>
<comment type="caution">
    <text evidence="10">The sequence shown here is derived from an EMBL/GenBank/DDBJ whole genome shotgun (WGS) entry which is preliminary data.</text>
</comment>
<evidence type="ECO:0000313" key="10">
    <source>
        <dbReference type="EMBL" id="KMQ65840.1"/>
    </source>
</evidence>
<dbReference type="STRING" id="558151.ACM46_06300"/>
<feature type="binding site" evidence="7">
    <location>
        <position position="508"/>
    </location>
    <ligand>
        <name>substrate</name>
    </ligand>
</feature>
<reference evidence="10 11" key="1">
    <citation type="journal article" date="2013" name="Int. J. Syst. Evol. Microbiol.">
        <title>Chryseobacterium angstadtii sp. nov., isolated from a newt tank.</title>
        <authorList>
            <person name="Kirk K.E."/>
            <person name="Hoffman J.A."/>
            <person name="Smith K.A."/>
            <person name="Strahan B.L."/>
            <person name="Failor K.C."/>
            <person name="Krebs J.E."/>
            <person name="Gale A.N."/>
            <person name="Do T.D."/>
            <person name="Sontag T.C."/>
            <person name="Batties A.M."/>
            <person name="Mistiszyn K."/>
            <person name="Newman J.D."/>
        </authorList>
    </citation>
    <scope>NUCLEOTIDE SEQUENCE [LARGE SCALE GENOMIC DNA]</scope>
    <source>
        <strain evidence="10 11">KM</strain>
    </source>
</reference>
<evidence type="ECO:0000256" key="6">
    <source>
        <dbReference type="PIRSR" id="PIRSR005536-1"/>
    </source>
</evidence>
<comment type="catalytic activity">
    <reaction evidence="1 5">
        <text>Hydrolysis of terminal, non-reducing alpha-D-galactose residues in alpha-D-galactosides, including galactose oligosaccharides, galactomannans and galactolipids.</text>
        <dbReference type="EC" id="3.2.1.22"/>
    </reaction>
</comment>
<dbReference type="PIRSF" id="PIRSF005536">
    <property type="entry name" value="Agal"/>
    <property type="match status" value="1"/>
</dbReference>
<dbReference type="Gene3D" id="2.70.98.60">
    <property type="entry name" value="alpha-galactosidase from lactobacil brevis"/>
    <property type="match status" value="1"/>
</dbReference>
<feature type="binding site" evidence="7">
    <location>
        <begin position="345"/>
        <end position="346"/>
    </location>
    <ligand>
        <name>substrate</name>
    </ligand>
</feature>
<dbReference type="InterPro" id="IPR050985">
    <property type="entry name" value="Alpha-glycosidase_related"/>
</dbReference>
<feature type="active site" description="Proton donor" evidence="6">
    <location>
        <position position="530"/>
    </location>
</feature>
<evidence type="ECO:0000256" key="5">
    <source>
        <dbReference type="PIRNR" id="PIRNR005536"/>
    </source>
</evidence>
<sequence length="717" mass="82933">MCYVSLCFGTLQAQKKDPVIIISTENTTLAYTINTKNQLTQLYFGQALKTIPDYLLINSPSFPALITQGTAPVREPSLGVVHADNNPSLELQYFNHHTEVKGNIQSTEIQLKDPQYPFFVSLHFKAYRNENVIEQWIEIKHQEKKPVLLKYYSTAFLQLQEQNYYLTHFFGDWANEMRMQESLLPEGIYNIESKLGTRATNFDLPSFMLSINTPANEEDGKVLAGTLAWSGNFKLAFENIRYSEDVGHLLQILPGINNYASDYTLPPDTLFTTPSFIYTYSYTGKGQASRNLHQWAVNYGIYKGKENKSTLLNNWESTYFNFDEQKLSGLLNEAQNLGVNVFLLDDGWFGNKYPRNNDNAGLGDWEVDRKKLPNGLPFLVNEAKKNNVKLGIWVEPEMVNPKSELYEKHPEWILKLSNRSEDLRRSQLVLDLTNPKVQEHVFKVVDNILQENTDIAYIKWDCNRYMTNSFSNYLKNNQNNLFIDYTLGLYKVLQRIRQKYPDVELMWCSGGGGRAEYGGLKYSNEFWPSDNTDPLQRIFIQYGYSYFFPMGIQCAHVTNWGKQSLKFKLDVAMSGKLGFDIRVNEMSSQELKLSQNALNNYKNFQEVINIGEMYRLIAPYNNHYAAWMLIDQSKNKALLYTYNLQTQLGDHFTPIYCRGLDPDKKYQLRELNLEDEDHPQLPQNKKIFSGDFLMKVGLQWFLKGSLKSSIIELKAVN</sequence>
<dbReference type="InterPro" id="IPR017853">
    <property type="entry name" value="GH"/>
</dbReference>
<evidence type="ECO:0000256" key="4">
    <source>
        <dbReference type="ARBA" id="ARBA00023295"/>
    </source>
</evidence>
<feature type="binding site" evidence="7">
    <location>
        <position position="425"/>
    </location>
    <ligand>
        <name>substrate</name>
    </ligand>
</feature>
<dbReference type="Pfam" id="PF16875">
    <property type="entry name" value="Glyco_hydro_36N"/>
    <property type="match status" value="1"/>
</dbReference>
<dbReference type="Proteomes" id="UP000036261">
    <property type="component" value="Unassembled WGS sequence"/>
</dbReference>
<evidence type="ECO:0000256" key="2">
    <source>
        <dbReference type="ARBA" id="ARBA00012755"/>
    </source>
</evidence>
<dbReference type="Pfam" id="PF02065">
    <property type="entry name" value="Melibiase"/>
    <property type="match status" value="1"/>
</dbReference>
<organism evidence="10 11">
    <name type="scientific">Chryseobacterium angstadtii</name>
    <dbReference type="NCBI Taxonomy" id="558151"/>
    <lineage>
        <taxon>Bacteria</taxon>
        <taxon>Pseudomonadati</taxon>
        <taxon>Bacteroidota</taxon>
        <taxon>Flavobacteriia</taxon>
        <taxon>Flavobacteriales</taxon>
        <taxon>Weeksellaceae</taxon>
        <taxon>Chryseobacterium group</taxon>
        <taxon>Chryseobacterium</taxon>
    </lineage>
</organism>
<evidence type="ECO:0000313" key="11">
    <source>
        <dbReference type="Proteomes" id="UP000036261"/>
    </source>
</evidence>
<dbReference type="OrthoDB" id="9758822at2"/>
<dbReference type="FunFam" id="3.20.20.70:FF:000118">
    <property type="entry name" value="Alpha-galactosidase"/>
    <property type="match status" value="1"/>
</dbReference>
<dbReference type="GO" id="GO:0004557">
    <property type="term" value="F:alpha-galactosidase activity"/>
    <property type="evidence" value="ECO:0007669"/>
    <property type="project" value="UniProtKB-UniRule"/>
</dbReference>
<dbReference type="CDD" id="cd14791">
    <property type="entry name" value="GH36"/>
    <property type="match status" value="1"/>
</dbReference>
<evidence type="ECO:0000259" key="8">
    <source>
        <dbReference type="Pfam" id="PF16874"/>
    </source>
</evidence>
<dbReference type="InterPro" id="IPR013785">
    <property type="entry name" value="Aldolase_TIM"/>
</dbReference>
<keyword evidence="4 5" id="KW-0326">Glycosidase</keyword>
<dbReference type="GO" id="GO:0016052">
    <property type="term" value="P:carbohydrate catabolic process"/>
    <property type="evidence" value="ECO:0007669"/>
    <property type="project" value="InterPro"/>
</dbReference>
<keyword evidence="11" id="KW-1185">Reference proteome</keyword>
<dbReference type="InterPro" id="IPR002252">
    <property type="entry name" value="Glyco_hydro_36"/>
</dbReference>
<dbReference type="EC" id="3.2.1.22" evidence="2 5"/>
<proteinExistence type="inferred from homology"/>
<dbReference type="Pfam" id="PF16874">
    <property type="entry name" value="Glyco_hydro_36C"/>
    <property type="match status" value="1"/>
</dbReference>
<feature type="binding site" evidence="7">
    <location>
        <position position="173"/>
    </location>
    <ligand>
        <name>substrate</name>
    </ligand>
</feature>
<dbReference type="PROSITE" id="PS00512">
    <property type="entry name" value="ALPHA_GALACTOSIDASE"/>
    <property type="match status" value="1"/>
</dbReference>
<evidence type="ECO:0000256" key="3">
    <source>
        <dbReference type="ARBA" id="ARBA00022801"/>
    </source>
</evidence>
<dbReference type="InterPro" id="IPR013780">
    <property type="entry name" value="Glyco_hydro_b"/>
</dbReference>
<comment type="similarity">
    <text evidence="5">Belongs to the glycosyl hydrolase.</text>
</comment>
<evidence type="ECO:0000256" key="7">
    <source>
        <dbReference type="PIRSR" id="PIRSR005536-2"/>
    </source>
</evidence>
<dbReference type="Gene3D" id="2.60.40.1180">
    <property type="entry name" value="Golgi alpha-mannosidase II"/>
    <property type="match status" value="1"/>
</dbReference>
<dbReference type="SUPFAM" id="SSF51445">
    <property type="entry name" value="(Trans)glycosidases"/>
    <property type="match status" value="1"/>
</dbReference>
<feature type="domain" description="Glycosyl hydrolase family 36 N-terminal" evidence="9">
    <location>
        <begin position="38"/>
        <end position="265"/>
    </location>
</feature>
<feature type="domain" description="Glycosyl hydrolase family 36 C-terminal" evidence="8">
    <location>
        <begin position="625"/>
        <end position="713"/>
    </location>
</feature>
<dbReference type="PANTHER" id="PTHR43053">
    <property type="entry name" value="GLYCOSIDASE FAMILY 31"/>
    <property type="match status" value="1"/>
</dbReference>
<dbReference type="PANTHER" id="PTHR43053:SF3">
    <property type="entry name" value="ALPHA-GALACTOSIDASE C-RELATED"/>
    <property type="match status" value="1"/>
</dbReference>
<evidence type="ECO:0000256" key="1">
    <source>
        <dbReference type="ARBA" id="ARBA00001255"/>
    </source>
</evidence>
<name>A0A0J7LA16_9FLAO</name>
<feature type="binding site" evidence="7">
    <location>
        <position position="530"/>
    </location>
    <ligand>
        <name>substrate</name>
    </ligand>
</feature>
<protein>
    <recommendedName>
        <fullName evidence="2 5">Alpha-galactosidase</fullName>
        <ecNumber evidence="2 5">3.2.1.22</ecNumber>
    </recommendedName>
</protein>
<dbReference type="AlphaFoldDB" id="A0A0J7LA16"/>
<evidence type="ECO:0000259" key="9">
    <source>
        <dbReference type="Pfam" id="PF16875"/>
    </source>
</evidence>
<dbReference type="PATRIC" id="fig|558151.6.peg.1320"/>